<evidence type="ECO:0000256" key="1">
    <source>
        <dbReference type="SAM" id="SignalP"/>
    </source>
</evidence>
<organism evidence="2 3">
    <name type="scientific">OM182 bacterium MED-G24</name>
    <dbReference type="NCBI Taxonomy" id="1986255"/>
    <lineage>
        <taxon>Bacteria</taxon>
        <taxon>Pseudomonadati</taxon>
        <taxon>Pseudomonadota</taxon>
        <taxon>Gammaproteobacteria</taxon>
        <taxon>OMG group</taxon>
        <taxon>OM182 clade</taxon>
    </lineage>
</organism>
<name>A0A2A5WVG1_9GAMM</name>
<protein>
    <submittedName>
        <fullName evidence="2">Uncharacterized protein</fullName>
    </submittedName>
</protein>
<dbReference type="EMBL" id="NTKD01000012">
    <property type="protein sequence ID" value="PDH40411.1"/>
    <property type="molecule type" value="Genomic_DNA"/>
</dbReference>
<evidence type="ECO:0000313" key="2">
    <source>
        <dbReference type="EMBL" id="PDH40411.1"/>
    </source>
</evidence>
<comment type="caution">
    <text evidence="2">The sequence shown here is derived from an EMBL/GenBank/DDBJ whole genome shotgun (WGS) entry which is preliminary data.</text>
</comment>
<proteinExistence type="predicted"/>
<accession>A0A2A5WVG1</accession>
<feature type="signal peptide" evidence="1">
    <location>
        <begin position="1"/>
        <end position="22"/>
    </location>
</feature>
<gene>
    <name evidence="2" type="ORF">CNE99_03680</name>
</gene>
<keyword evidence="1" id="KW-0732">Signal</keyword>
<feature type="chain" id="PRO_5012247011" evidence="1">
    <location>
        <begin position="23"/>
        <end position="122"/>
    </location>
</feature>
<evidence type="ECO:0000313" key="3">
    <source>
        <dbReference type="Proteomes" id="UP000219327"/>
    </source>
</evidence>
<sequence>MKLKQTGLIALIALAMANPVVADEVNSEAVTTFEQGSTLSSSAMNTTIGALVTAINDNAERIAAMEEPMAGGTDVSGKSCCMISIGTGMFAPSIPAEIDIKGTPETPFEDIDDNGVFGGNVF</sequence>
<reference evidence="2 3" key="1">
    <citation type="submission" date="2017-08" db="EMBL/GenBank/DDBJ databases">
        <title>Fine stratification of microbial communities through a metagenomic profile of the photic zone.</title>
        <authorList>
            <person name="Haro-Moreno J.M."/>
            <person name="Lopez-Perez M."/>
            <person name="De La Torre J."/>
            <person name="Picazo A."/>
            <person name="Camacho A."/>
            <person name="Rodriguez-Valera F."/>
        </authorList>
    </citation>
    <scope>NUCLEOTIDE SEQUENCE [LARGE SCALE GENOMIC DNA]</scope>
    <source>
        <strain evidence="2">MED-G24</strain>
    </source>
</reference>
<dbReference type="Proteomes" id="UP000219327">
    <property type="component" value="Unassembled WGS sequence"/>
</dbReference>
<dbReference type="AlphaFoldDB" id="A0A2A5WVG1"/>